<dbReference type="PANTHER" id="PTHR47245:SF2">
    <property type="entry name" value="PEPTIDYL-PROLYL CIS-TRANS ISOMERASE HP_0175-RELATED"/>
    <property type="match status" value="1"/>
</dbReference>
<keyword evidence="3" id="KW-0413">Isomerase</keyword>
<dbReference type="SUPFAM" id="SSF109998">
    <property type="entry name" value="Triger factor/SurA peptide-binding domain-like"/>
    <property type="match status" value="1"/>
</dbReference>
<feature type="compositionally biased region" description="Acidic residues" evidence="1">
    <location>
        <begin position="24"/>
        <end position="54"/>
    </location>
</feature>
<dbReference type="PROSITE" id="PS51257">
    <property type="entry name" value="PROKAR_LIPOPROTEIN"/>
    <property type="match status" value="1"/>
</dbReference>
<reference evidence="3 4" key="1">
    <citation type="submission" date="2024-06" db="EMBL/GenBank/DDBJ databases">
        <title>Genomic Encyclopedia of Type Strains, Phase IV (KMG-IV): sequencing the most valuable type-strain genomes for metagenomic binning, comparative biology and taxonomic classification.</title>
        <authorList>
            <person name="Goeker M."/>
        </authorList>
    </citation>
    <scope>NUCLEOTIDE SEQUENCE [LARGE SCALE GENOMIC DNA]</scope>
    <source>
        <strain evidence="3 4">DSM 23520</strain>
    </source>
</reference>
<keyword evidence="2" id="KW-0732">Signal</keyword>
<dbReference type="Pfam" id="PF13624">
    <property type="entry name" value="SurA_N_3"/>
    <property type="match status" value="1"/>
</dbReference>
<dbReference type="InterPro" id="IPR027304">
    <property type="entry name" value="Trigger_fact/SurA_dom_sf"/>
</dbReference>
<sequence length="278" mass="30906">MKKTLLLFVLAILATVMVACGGDNSEEENAGNEGNEETAEEGNSEDGNNEDSSSDNENNNNEDSNNEDSNNEGSDQSGESVSEVAEDDVVATVNGEDILGAQLLQAEQAVSQQYQMMGMDPSNNAGAIRESAINQVVNTKVIELAAKEDGLEPSDEEVQEEVDTQLSNIQEQQELESKDAVLEQLDMSQEEVNRQIRQSLLVNNYMDENLEEPSVSDEEIQQAYDDYVSRMEEMEQEADDLENMRSDLESQVKQQKQREQQQELIDNLRADAEVNVQI</sequence>
<evidence type="ECO:0000313" key="3">
    <source>
        <dbReference type="EMBL" id="MET3683906.1"/>
    </source>
</evidence>
<feature type="chain" id="PRO_5045807484" evidence="2">
    <location>
        <begin position="22"/>
        <end position="278"/>
    </location>
</feature>
<comment type="caution">
    <text evidence="3">The sequence shown here is derived from an EMBL/GenBank/DDBJ whole genome shotgun (WGS) entry which is preliminary data.</text>
</comment>
<organism evidence="3 4">
    <name type="scientific">Alkalibacillus flavidus</name>
    <dbReference type="NCBI Taxonomy" id="546021"/>
    <lineage>
        <taxon>Bacteria</taxon>
        <taxon>Bacillati</taxon>
        <taxon>Bacillota</taxon>
        <taxon>Bacilli</taxon>
        <taxon>Bacillales</taxon>
        <taxon>Bacillaceae</taxon>
        <taxon>Alkalibacillus</taxon>
    </lineage>
</organism>
<dbReference type="RefSeq" id="WP_354220750.1">
    <property type="nucleotide sequence ID" value="NZ_JBEPMX010000010.1"/>
</dbReference>
<accession>A0ABV2KZA1</accession>
<name>A0ABV2KZA1_9BACI</name>
<dbReference type="Gene3D" id="1.10.4030.10">
    <property type="entry name" value="Porin chaperone SurA, peptide-binding domain"/>
    <property type="match status" value="1"/>
</dbReference>
<feature type="region of interest" description="Disordered" evidence="1">
    <location>
        <begin position="23"/>
        <end position="84"/>
    </location>
</feature>
<dbReference type="EMBL" id="JBEPMX010000010">
    <property type="protein sequence ID" value="MET3683906.1"/>
    <property type="molecule type" value="Genomic_DNA"/>
</dbReference>
<feature type="signal peptide" evidence="2">
    <location>
        <begin position="1"/>
        <end position="21"/>
    </location>
</feature>
<feature type="compositionally biased region" description="Basic and acidic residues" evidence="1">
    <location>
        <begin position="242"/>
        <end position="272"/>
    </location>
</feature>
<dbReference type="Proteomes" id="UP001549167">
    <property type="component" value="Unassembled WGS sequence"/>
</dbReference>
<dbReference type="PANTHER" id="PTHR47245">
    <property type="entry name" value="PEPTIDYLPROLYL ISOMERASE"/>
    <property type="match status" value="1"/>
</dbReference>
<protein>
    <submittedName>
        <fullName evidence="3">Peptidyl-prolyl cis-trans isomerase SurA</fullName>
        <ecNumber evidence="3">5.2.1.8</ecNumber>
    </submittedName>
</protein>
<dbReference type="GO" id="GO:0003755">
    <property type="term" value="F:peptidyl-prolyl cis-trans isomerase activity"/>
    <property type="evidence" value="ECO:0007669"/>
    <property type="project" value="UniProtKB-EC"/>
</dbReference>
<gene>
    <name evidence="3" type="ORF">ABID56_002022</name>
</gene>
<dbReference type="EC" id="5.2.1.8" evidence="3"/>
<keyword evidence="4" id="KW-1185">Reference proteome</keyword>
<evidence type="ECO:0000256" key="1">
    <source>
        <dbReference type="SAM" id="MobiDB-lite"/>
    </source>
</evidence>
<evidence type="ECO:0000313" key="4">
    <source>
        <dbReference type="Proteomes" id="UP001549167"/>
    </source>
</evidence>
<feature type="compositionally biased region" description="Low complexity" evidence="1">
    <location>
        <begin position="71"/>
        <end position="83"/>
    </location>
</feature>
<evidence type="ECO:0000256" key="2">
    <source>
        <dbReference type="SAM" id="SignalP"/>
    </source>
</evidence>
<dbReference type="InterPro" id="IPR050245">
    <property type="entry name" value="PrsA_foldase"/>
</dbReference>
<proteinExistence type="predicted"/>
<feature type="region of interest" description="Disordered" evidence="1">
    <location>
        <begin position="233"/>
        <end position="278"/>
    </location>
</feature>